<dbReference type="EMBL" id="CP042582">
    <property type="protein sequence ID" value="QEX22638.1"/>
    <property type="molecule type" value="Genomic_DNA"/>
</dbReference>
<accession>A0A5J6MY65</accession>
<feature type="active site" evidence="3">
    <location>
        <position position="267"/>
    </location>
</feature>
<dbReference type="InterPro" id="IPR016162">
    <property type="entry name" value="Ald_DH_N"/>
</dbReference>
<name>A0A5J6MY65_9PROT</name>
<dbReference type="Gene3D" id="3.40.605.10">
    <property type="entry name" value="Aldehyde Dehydrogenase, Chain A, domain 1"/>
    <property type="match status" value="1"/>
</dbReference>
<keyword evidence="2 4" id="KW-0560">Oxidoreductase</keyword>
<reference evidence="6 7" key="1">
    <citation type="submission" date="2019-08" db="EMBL/GenBank/DDBJ databases">
        <title>Hyperibacter terrae gen. nov., sp. nov. and Hyperibacter viscosus sp. nov., two new members in the family Rhodospirillaceae isolated from the rhizosphere of Hypericum perforatum.</title>
        <authorList>
            <person name="Noviana Z."/>
        </authorList>
    </citation>
    <scope>NUCLEOTIDE SEQUENCE [LARGE SCALE GENOMIC DNA]</scope>
    <source>
        <strain evidence="6 7">R5959</strain>
    </source>
</reference>
<dbReference type="InterPro" id="IPR015590">
    <property type="entry name" value="Aldehyde_DH_dom"/>
</dbReference>
<feature type="domain" description="Aldehyde dehydrogenase" evidence="5">
    <location>
        <begin position="28"/>
        <end position="494"/>
    </location>
</feature>
<dbReference type="Gene3D" id="3.40.309.10">
    <property type="entry name" value="Aldehyde Dehydrogenase, Chain A, domain 2"/>
    <property type="match status" value="1"/>
</dbReference>
<evidence type="ECO:0000256" key="4">
    <source>
        <dbReference type="RuleBase" id="RU003345"/>
    </source>
</evidence>
<dbReference type="CDD" id="cd07112">
    <property type="entry name" value="ALDH_GABALDH-PuuC"/>
    <property type="match status" value="1"/>
</dbReference>
<protein>
    <submittedName>
        <fullName evidence="6">Aldehyde dehydrogenase</fullName>
    </submittedName>
</protein>
<dbReference type="InterPro" id="IPR016161">
    <property type="entry name" value="Ald_DH/histidinol_DH"/>
</dbReference>
<dbReference type="FunFam" id="3.40.605.10:FF:000001">
    <property type="entry name" value="Aldehyde dehydrogenase 1"/>
    <property type="match status" value="1"/>
</dbReference>
<organism evidence="6 7">
    <name type="scientific">Hypericibacter adhaerens</name>
    <dbReference type="NCBI Taxonomy" id="2602016"/>
    <lineage>
        <taxon>Bacteria</taxon>
        <taxon>Pseudomonadati</taxon>
        <taxon>Pseudomonadota</taxon>
        <taxon>Alphaproteobacteria</taxon>
        <taxon>Rhodospirillales</taxon>
        <taxon>Dongiaceae</taxon>
        <taxon>Hypericibacter</taxon>
    </lineage>
</organism>
<dbReference type="PROSITE" id="PS00070">
    <property type="entry name" value="ALDEHYDE_DEHYDR_CYS"/>
    <property type="match status" value="1"/>
</dbReference>
<dbReference type="InterPro" id="IPR016160">
    <property type="entry name" value="Ald_DH_CS_CYS"/>
</dbReference>
<dbReference type="PANTHER" id="PTHR11699">
    <property type="entry name" value="ALDEHYDE DEHYDROGENASE-RELATED"/>
    <property type="match status" value="1"/>
</dbReference>
<evidence type="ECO:0000313" key="7">
    <source>
        <dbReference type="Proteomes" id="UP000325797"/>
    </source>
</evidence>
<dbReference type="Proteomes" id="UP000325797">
    <property type="component" value="Chromosome"/>
</dbReference>
<gene>
    <name evidence="6" type="ORF">FRZ61_25700</name>
</gene>
<proteinExistence type="inferred from homology"/>
<dbReference type="PROSITE" id="PS00687">
    <property type="entry name" value="ALDEHYDE_DEHYDR_GLU"/>
    <property type="match status" value="1"/>
</dbReference>
<evidence type="ECO:0000256" key="1">
    <source>
        <dbReference type="ARBA" id="ARBA00009986"/>
    </source>
</evidence>
<keyword evidence="7" id="KW-1185">Reference proteome</keyword>
<evidence type="ECO:0000256" key="2">
    <source>
        <dbReference type="ARBA" id="ARBA00023002"/>
    </source>
</evidence>
<dbReference type="InterPro" id="IPR029510">
    <property type="entry name" value="Ald_DH_CS_GLU"/>
</dbReference>
<dbReference type="RefSeq" id="WP_151118101.1">
    <property type="nucleotide sequence ID" value="NZ_CP042582.1"/>
</dbReference>
<dbReference type="InterPro" id="IPR016163">
    <property type="entry name" value="Ald_DH_C"/>
</dbReference>
<dbReference type="GO" id="GO:0004030">
    <property type="term" value="F:aldehyde dehydrogenase [NAD(P)+] activity"/>
    <property type="evidence" value="ECO:0007669"/>
    <property type="project" value="UniProtKB-ARBA"/>
</dbReference>
<dbReference type="AlphaFoldDB" id="A0A5J6MY65"/>
<sequence>MNVQRVASFHDQAAKLRFETRAFIDGKFVEARSGKRFETLNPATGKVLTQVAECDKADVDLAVAAARRAFEAGSWSRRAPRERKKILLKFADLIEKNLTELAITETLDCGKPVNDSLNVDVPDTAETLRWHAEAIDKIYDQVAPTPADVVSMIVREPVGVVGAVLPWNFPVFTAMWKIAPALAGGNSMVIKPAEQTPLTALRLAALAAEAGIPEGVFNVVPGFGETAGQAIGRHGDVDCVSFTGSGEIGRLFLKYAADSNMKRIVLECGGKSPAVVMPDVGDLQPVIDQITAGILFCQGENCSAGSRLVVHRSVKDRLLEALEPSFRSWTVGDPLRSDTRIGALIEARHLEKVMSYIDLGRQEGAKVALGGKRLYPESGGWFFEPTIFDNVKNSMRIAREEIFGPVLSVITFSEPEEAIRIANDTSYGLAASLYTENLNTAHKMARAIRAGTVSVNCYSEGDFTVPFGGYKESGFGGKDKSLLAHDQYTETKTIWIQLR</sequence>
<dbReference type="OrthoDB" id="9772584at2"/>
<evidence type="ECO:0000259" key="5">
    <source>
        <dbReference type="Pfam" id="PF00171"/>
    </source>
</evidence>
<dbReference type="SUPFAM" id="SSF53720">
    <property type="entry name" value="ALDH-like"/>
    <property type="match status" value="1"/>
</dbReference>
<comment type="similarity">
    <text evidence="1 4">Belongs to the aldehyde dehydrogenase family.</text>
</comment>
<dbReference type="Pfam" id="PF00171">
    <property type="entry name" value="Aldedh"/>
    <property type="match status" value="1"/>
</dbReference>
<dbReference type="FunFam" id="3.40.309.10:FF:000012">
    <property type="entry name" value="Betaine aldehyde dehydrogenase"/>
    <property type="match status" value="1"/>
</dbReference>
<dbReference type="KEGG" id="hadh:FRZ61_25700"/>
<evidence type="ECO:0000256" key="3">
    <source>
        <dbReference type="PROSITE-ProRule" id="PRU10007"/>
    </source>
</evidence>
<evidence type="ECO:0000313" key="6">
    <source>
        <dbReference type="EMBL" id="QEX22638.1"/>
    </source>
</evidence>